<evidence type="ECO:0000313" key="1">
    <source>
        <dbReference type="EMBL" id="OGN05864.1"/>
    </source>
</evidence>
<name>A0A1F8EYA5_9BACT</name>
<protein>
    <submittedName>
        <fullName evidence="1">Uncharacterized protein</fullName>
    </submittedName>
</protein>
<dbReference type="EMBL" id="MGJJ01000004">
    <property type="protein sequence ID" value="OGN05864.1"/>
    <property type="molecule type" value="Genomic_DNA"/>
</dbReference>
<proteinExistence type="predicted"/>
<dbReference type="AlphaFoldDB" id="A0A1F8EYA5"/>
<accession>A0A1F8EYA5</accession>
<sequence>MLEWEEQGLFPIDIGDEKYNRGSAGSATEMVMNILKLVPSVAEKKLIEILRRNNKTGYLKSFHFSVSWLIRELYELDGYDQTEIIERAGRVVHAFLAVEDMAEAATEVDSATDTEPLRVMRDITKNCNDAPFTVGRFLRDLERLGHPVDEIRKECEWWFGGFSDVKTVLEKAQDEYAAMPKTRFPAGNFRATFVTTNNYFVSKVAARDPETDILLVRRSTGHTAFLPRELDISDLAREIKALEPDDRWYHHQGPGQLINGGKVYGGAEYEAAKPTALSNEKLTELLQRFPPQKRMVARQPSQSSRRFYRR</sequence>
<gene>
    <name evidence="1" type="ORF">A2746_00715</name>
</gene>
<organism evidence="1 2">
    <name type="scientific">Candidatus Yanofskybacteria bacterium RIFCSPHIGHO2_01_FULL_44_22</name>
    <dbReference type="NCBI Taxonomy" id="1802669"/>
    <lineage>
        <taxon>Bacteria</taxon>
        <taxon>Candidatus Yanofskyibacteriota</taxon>
    </lineage>
</organism>
<dbReference type="Proteomes" id="UP000177419">
    <property type="component" value="Unassembled WGS sequence"/>
</dbReference>
<comment type="caution">
    <text evidence="1">The sequence shown here is derived from an EMBL/GenBank/DDBJ whole genome shotgun (WGS) entry which is preliminary data.</text>
</comment>
<evidence type="ECO:0000313" key="2">
    <source>
        <dbReference type="Proteomes" id="UP000177419"/>
    </source>
</evidence>
<reference evidence="1 2" key="1">
    <citation type="journal article" date="2016" name="Nat. Commun.">
        <title>Thousands of microbial genomes shed light on interconnected biogeochemical processes in an aquifer system.</title>
        <authorList>
            <person name="Anantharaman K."/>
            <person name="Brown C.T."/>
            <person name="Hug L.A."/>
            <person name="Sharon I."/>
            <person name="Castelle C.J."/>
            <person name="Probst A.J."/>
            <person name="Thomas B.C."/>
            <person name="Singh A."/>
            <person name="Wilkins M.J."/>
            <person name="Karaoz U."/>
            <person name="Brodie E.L."/>
            <person name="Williams K.H."/>
            <person name="Hubbard S.S."/>
            <person name="Banfield J.F."/>
        </authorList>
    </citation>
    <scope>NUCLEOTIDE SEQUENCE [LARGE SCALE GENOMIC DNA]</scope>
</reference>